<keyword evidence="1" id="KW-0540">Nuclease</keyword>
<keyword evidence="3" id="KW-0227">DNA damage</keyword>
<accession>A0ABX5VYW5</accession>
<dbReference type="Gene3D" id="3.40.50.10930">
    <property type="match status" value="1"/>
</dbReference>
<evidence type="ECO:0000256" key="7">
    <source>
        <dbReference type="ARBA" id="ARBA00022840"/>
    </source>
</evidence>
<keyword evidence="2" id="KW-0547">Nucleotide-binding</keyword>
<evidence type="ECO:0000256" key="4">
    <source>
        <dbReference type="ARBA" id="ARBA00022801"/>
    </source>
</evidence>
<evidence type="ECO:0000256" key="1">
    <source>
        <dbReference type="ARBA" id="ARBA00022722"/>
    </source>
</evidence>
<evidence type="ECO:0000256" key="2">
    <source>
        <dbReference type="ARBA" id="ARBA00022741"/>
    </source>
</evidence>
<gene>
    <name evidence="10" type="ORF">FI836_02730</name>
</gene>
<evidence type="ECO:0000256" key="5">
    <source>
        <dbReference type="ARBA" id="ARBA00022806"/>
    </source>
</evidence>
<sequence>MNATKHSQAIFSNSPIHLLAKLAEDLFSTYQQPFTKRWILVANTEIGHWLRRELTNATSNHVFMGSTIFSSSDSLVKHLFTEVCHEKPLIPDYITLPLFIYDLLKTSEATPDILQNTSFLSEPSYSSTKHLASIFKKFYTFSQAPSENSRYHKDLFSQLEKHFTPMGKVFASILSSIKAKKQNRSLHIFGYSHLPKHFATFFTGLSYFFPVYFYCFSPSREYFGDLLSDKSIDFLWRQLIDQPNRDAWQHYVLADRQALLANLSHKSQASQNFFLDKEIHYSEVFIPPQETTSLGVVQSNLLHLKPNSHENIVDKKQTITISKALSPSREVQEAFSKISTLLHQGVRPEEIFILSSQLEIYEVYLKAVFSPHLPLYFCNNTSSHAEDLKEKLLLLSSILQTQGNLYRLLQLLTHPQLQNPIDPSKTPYLLKKLSSEWEKLYKGDGTHLQHLGDNILNAYPFVEECGKVSQVELWERILPLLYDLQKFLNLYASNPIKSYEEHCNHILSFLESIFILSPEELSFITSLRNALFPTFSSSECSLNFFTDFCLDFFSCFCANSPVYDKPGPYVGTLGDLSLLPKGYTFILGANKRKQAIDLLDLVDASTEEELVFSSSEDEENFHFLQTIVSTKHELHISYLSSAHNPALPSAYINYLQEALQLPVSHLPTKAYTPSLFAKTTLVHTSQEHHYKLAQAFCSKKDPLPSLFHTPDTTPDLPDHVSVSQIIKAIFSPLDFFLQSNYQISLRSPTVLESREKLFPTKKQIMLFWENHLSNTSEDSTYNYLSSFSKDIFTYYDDLISQWLNNVRLNALTAPYTVLFSSLLFHDHLADQDKVLSPVAITLNNSELYLHGNFSGVFSKGIYLCSIDPTAKTRKTVRKTKSILENSSDMKNYLKAYIAIAMLQKSGVLSEDAVIRNILSQDVFEDLPLPFSNPDDYLHQVLRVYQMMRDFPIPLISSDCWKFLDNSEKFHEAIRTAIEADANNPSLSTFWKFHNRDYKEQFTVSEEQRLQILSLFKGTHETV</sequence>
<keyword evidence="9" id="KW-0234">DNA repair</keyword>
<keyword evidence="7" id="KW-0067">ATP-binding</keyword>
<evidence type="ECO:0000313" key="11">
    <source>
        <dbReference type="Proteomes" id="UP000320536"/>
    </source>
</evidence>
<dbReference type="PANTHER" id="PTHR30591">
    <property type="entry name" value="RECBCD ENZYME SUBUNIT RECC"/>
    <property type="match status" value="1"/>
</dbReference>
<name>A0ABX5VYW5_9CHLA</name>
<dbReference type="Proteomes" id="UP000320536">
    <property type="component" value="Chromosome"/>
</dbReference>
<keyword evidence="5" id="KW-0347">Helicase</keyword>
<dbReference type="Gene3D" id="3.40.50.300">
    <property type="entry name" value="P-loop containing nucleotide triphosphate hydrolases"/>
    <property type="match status" value="2"/>
</dbReference>
<dbReference type="PANTHER" id="PTHR30591:SF1">
    <property type="entry name" value="RECBCD ENZYME SUBUNIT RECC"/>
    <property type="match status" value="1"/>
</dbReference>
<evidence type="ECO:0000256" key="3">
    <source>
        <dbReference type="ARBA" id="ARBA00022763"/>
    </source>
</evidence>
<dbReference type="InterPro" id="IPR027417">
    <property type="entry name" value="P-loop_NTPase"/>
</dbReference>
<dbReference type="RefSeq" id="WP_014944438.1">
    <property type="nucleotide sequence ID" value="NZ_CP041038.1"/>
</dbReference>
<organism evidence="10 11">
    <name type="scientific">Chlamydophila parapsittaci</name>
    <dbReference type="NCBI Taxonomy" id="344886"/>
    <lineage>
        <taxon>Bacteria</taxon>
        <taxon>Pseudomonadati</taxon>
        <taxon>Chlamydiota</taxon>
        <taxon>Chlamydiia</taxon>
        <taxon>Chlamydiales</taxon>
        <taxon>Chlamydiaceae</taxon>
        <taxon>Chlamydia/Chlamydophila group</taxon>
        <taxon>Chlamydia</taxon>
    </lineage>
</organism>
<protein>
    <submittedName>
        <fullName evidence="10">Exonuclease V subunit gamma</fullName>
    </submittedName>
</protein>
<proteinExistence type="predicted"/>
<evidence type="ECO:0000256" key="6">
    <source>
        <dbReference type="ARBA" id="ARBA00022839"/>
    </source>
</evidence>
<dbReference type="Pfam" id="PF04257">
    <property type="entry name" value="Exonuc_V_gamma"/>
    <property type="match status" value="1"/>
</dbReference>
<keyword evidence="11" id="KW-1185">Reference proteome</keyword>
<evidence type="ECO:0000256" key="9">
    <source>
        <dbReference type="ARBA" id="ARBA00023204"/>
    </source>
</evidence>
<evidence type="ECO:0000256" key="8">
    <source>
        <dbReference type="ARBA" id="ARBA00023125"/>
    </source>
</evidence>
<dbReference type="SUPFAM" id="SSF52540">
    <property type="entry name" value="P-loop containing nucleoside triphosphate hydrolases"/>
    <property type="match status" value="2"/>
</dbReference>
<reference evidence="10 11" key="1">
    <citation type="journal article" date="2020" name="Data Brief">
        <title>Data of de novo genome assembly of the Chlamydia psittaci strain isolated from the livestock in Volga Region, Russian Federation.</title>
        <authorList>
            <person name="Feodorova V.A."/>
            <person name="Zaitsev S.S."/>
            <person name="Khizhnyakova M.A."/>
            <person name="Saltykov Y.V."/>
            <person name="Evstifeev V.V."/>
            <person name="Khusainov F.M."/>
            <person name="Yakovlev S.I."/>
            <person name="Larionova O.S."/>
            <person name="Motin V.L."/>
        </authorList>
    </citation>
    <scope>NUCLEOTIDE SEQUENCE [LARGE SCALE GENOMIC DNA]</scope>
    <source>
        <strain evidence="10 11">Rostinovo-70</strain>
    </source>
</reference>
<keyword evidence="8" id="KW-0238">DNA-binding</keyword>
<evidence type="ECO:0000313" key="10">
    <source>
        <dbReference type="EMBL" id="QDE37215.1"/>
    </source>
</evidence>
<keyword evidence="4" id="KW-0378">Hydrolase</keyword>
<dbReference type="EMBL" id="CP041038">
    <property type="protein sequence ID" value="QDE37215.1"/>
    <property type="molecule type" value="Genomic_DNA"/>
</dbReference>
<keyword evidence="6 10" id="KW-0269">Exonuclease</keyword>
<dbReference type="GO" id="GO:0004527">
    <property type="term" value="F:exonuclease activity"/>
    <property type="evidence" value="ECO:0007669"/>
    <property type="project" value="UniProtKB-KW"/>
</dbReference>